<keyword evidence="2" id="KW-0812">Transmembrane</keyword>
<gene>
    <name evidence="3" type="ORF">B0H16DRAFT_1500185</name>
</gene>
<sequence>MYIGLRSLRRQASGTDVCAALGQAPCGVTTPVQPASLPTLGSSQSFPDVPEAPEAIGLTANQIGGTAGAVVGVVLLILWLIWRIRSGVDKRLKEDLEYVEREAAVAKITHLERELAVATSAGKSVVDPNRDGVNEPPQVAAHTNSPGAPAVARKKQRFRPF</sequence>
<dbReference type="Proteomes" id="UP001215598">
    <property type="component" value="Unassembled WGS sequence"/>
</dbReference>
<evidence type="ECO:0000256" key="1">
    <source>
        <dbReference type="SAM" id="MobiDB-lite"/>
    </source>
</evidence>
<feature type="region of interest" description="Disordered" evidence="1">
    <location>
        <begin position="120"/>
        <end position="161"/>
    </location>
</feature>
<keyword evidence="2" id="KW-0472">Membrane</keyword>
<protein>
    <submittedName>
        <fullName evidence="3">Uncharacterized protein</fullName>
    </submittedName>
</protein>
<evidence type="ECO:0000313" key="3">
    <source>
        <dbReference type="EMBL" id="KAJ7779896.1"/>
    </source>
</evidence>
<organism evidence="3 4">
    <name type="scientific">Mycena metata</name>
    <dbReference type="NCBI Taxonomy" id="1033252"/>
    <lineage>
        <taxon>Eukaryota</taxon>
        <taxon>Fungi</taxon>
        <taxon>Dikarya</taxon>
        <taxon>Basidiomycota</taxon>
        <taxon>Agaricomycotina</taxon>
        <taxon>Agaricomycetes</taxon>
        <taxon>Agaricomycetidae</taxon>
        <taxon>Agaricales</taxon>
        <taxon>Marasmiineae</taxon>
        <taxon>Mycenaceae</taxon>
        <taxon>Mycena</taxon>
    </lineage>
</organism>
<feature type="transmembrane region" description="Helical" evidence="2">
    <location>
        <begin position="63"/>
        <end position="82"/>
    </location>
</feature>
<comment type="caution">
    <text evidence="3">The sequence shown here is derived from an EMBL/GenBank/DDBJ whole genome shotgun (WGS) entry which is preliminary data.</text>
</comment>
<feature type="compositionally biased region" description="Basic residues" evidence="1">
    <location>
        <begin position="152"/>
        <end position="161"/>
    </location>
</feature>
<proteinExistence type="predicted"/>
<keyword evidence="2" id="KW-1133">Transmembrane helix</keyword>
<reference evidence="3" key="1">
    <citation type="submission" date="2023-03" db="EMBL/GenBank/DDBJ databases">
        <title>Massive genome expansion in bonnet fungi (Mycena s.s.) driven by repeated elements and novel gene families across ecological guilds.</title>
        <authorList>
            <consortium name="Lawrence Berkeley National Laboratory"/>
            <person name="Harder C.B."/>
            <person name="Miyauchi S."/>
            <person name="Viragh M."/>
            <person name="Kuo A."/>
            <person name="Thoen E."/>
            <person name="Andreopoulos B."/>
            <person name="Lu D."/>
            <person name="Skrede I."/>
            <person name="Drula E."/>
            <person name="Henrissat B."/>
            <person name="Morin E."/>
            <person name="Kohler A."/>
            <person name="Barry K."/>
            <person name="LaButti K."/>
            <person name="Morin E."/>
            <person name="Salamov A."/>
            <person name="Lipzen A."/>
            <person name="Mereny Z."/>
            <person name="Hegedus B."/>
            <person name="Baldrian P."/>
            <person name="Stursova M."/>
            <person name="Weitz H."/>
            <person name="Taylor A."/>
            <person name="Grigoriev I.V."/>
            <person name="Nagy L.G."/>
            <person name="Martin F."/>
            <person name="Kauserud H."/>
        </authorList>
    </citation>
    <scope>NUCLEOTIDE SEQUENCE</scope>
    <source>
        <strain evidence="3">CBHHK182m</strain>
    </source>
</reference>
<name>A0AAD7NY29_9AGAR</name>
<evidence type="ECO:0000256" key="2">
    <source>
        <dbReference type="SAM" id="Phobius"/>
    </source>
</evidence>
<dbReference type="EMBL" id="JARKIB010000005">
    <property type="protein sequence ID" value="KAJ7779896.1"/>
    <property type="molecule type" value="Genomic_DNA"/>
</dbReference>
<dbReference type="AlphaFoldDB" id="A0AAD7NY29"/>
<accession>A0AAD7NY29</accession>
<keyword evidence="4" id="KW-1185">Reference proteome</keyword>
<evidence type="ECO:0000313" key="4">
    <source>
        <dbReference type="Proteomes" id="UP001215598"/>
    </source>
</evidence>